<dbReference type="GO" id="GO:1990281">
    <property type="term" value="C:efflux pump complex"/>
    <property type="evidence" value="ECO:0007669"/>
    <property type="project" value="TreeGrafter"/>
</dbReference>
<organism evidence="7">
    <name type="scientific">uncultured Candidatus Melainabacteria bacterium</name>
    <dbReference type="NCBI Taxonomy" id="2682970"/>
    <lineage>
        <taxon>Bacteria</taxon>
        <taxon>Bacillati</taxon>
        <taxon>Candidatus Melainabacteria</taxon>
        <taxon>environmental samples</taxon>
    </lineage>
</organism>
<keyword evidence="5" id="KW-0998">Cell outer membrane</keyword>
<feature type="coiled-coil region" evidence="6">
    <location>
        <begin position="675"/>
        <end position="702"/>
    </location>
</feature>
<evidence type="ECO:0000256" key="2">
    <source>
        <dbReference type="ARBA" id="ARBA00022452"/>
    </source>
</evidence>
<evidence type="ECO:0000313" key="7">
    <source>
        <dbReference type="EMBL" id="QGT49677.1"/>
    </source>
</evidence>
<dbReference type="InterPro" id="IPR051906">
    <property type="entry name" value="TolC-like"/>
</dbReference>
<evidence type="ECO:0000256" key="6">
    <source>
        <dbReference type="SAM" id="Coils"/>
    </source>
</evidence>
<evidence type="ECO:0000256" key="5">
    <source>
        <dbReference type="ARBA" id="ARBA00023237"/>
    </source>
</evidence>
<dbReference type="PANTHER" id="PTHR30026">
    <property type="entry name" value="OUTER MEMBRANE PROTEIN TOLC"/>
    <property type="match status" value="1"/>
</dbReference>
<reference evidence="7" key="1">
    <citation type="journal article" date="2020" name="J. ISSAAS">
        <title>Lactobacilli and other gastrointestinal microbiota of Peromyscus leucopus, reservoir host for agents of Lyme disease and other zoonoses in North America.</title>
        <authorList>
            <person name="Milovic A."/>
            <person name="Bassam K."/>
            <person name="Shao H."/>
            <person name="Chatzistamou I."/>
            <person name="Tufts D.M."/>
            <person name="Diuk-Wasser M."/>
            <person name="Barbour A.G."/>
        </authorList>
    </citation>
    <scope>NUCLEOTIDE SEQUENCE</scope>
    <source>
        <strain evidence="7">LL20</strain>
    </source>
</reference>
<keyword evidence="3" id="KW-0812">Transmembrane</keyword>
<accession>A0A650EJ03</accession>
<dbReference type="Gene3D" id="1.20.1600.10">
    <property type="entry name" value="Outer membrane efflux proteins (OEP)"/>
    <property type="match status" value="1"/>
</dbReference>
<dbReference type="SUPFAM" id="SSF56954">
    <property type="entry name" value="Outer membrane efflux proteins (OEP)"/>
    <property type="match status" value="1"/>
</dbReference>
<dbReference type="PANTHER" id="PTHR30026:SF20">
    <property type="entry name" value="OUTER MEMBRANE PROTEIN TOLC"/>
    <property type="match status" value="1"/>
</dbReference>
<sequence length="808" mass="91748">MKKIISAVLTLVLLFVFGGTGFAINEIPSVKKNLQSSPNAQTVELAFVFDGPSDKNQEVLKVFQQTITKSLLPDYKASFPQDLIFTGDWSDKGAATVSEKALSSRAFMVISLGYLSSMYYADKKSKNKYVITIDQYGLRDFGDKFFNPVQQSINDFILFKKLVPEQKKTAILMNENFYKTRTDWNNVISKKLKEKDCNIEYVVIPINSDIKSSLAKIPNDVDSIFITPLFNISNTQRKELYKYINAKKLPSFSSVGKEDVNLGAMLGTSTFDVDKKIAEATSFNIHGVLHGATIKNEKIPFYDDKVIFFNSDTAEAIGYTAPLRLLNNAEIISHKELKKYDLTAILNSLEENNLDIARKKYLISAARRATTGAYLKYLPTLRLDLGHQSYNDGYAESYSNVPTRVGQFTVGMDQVIYSPDLVTNIIVKHKKLKFDKAEKVLTEATIGLDTGLLYIDMLMLENMIKVQDEYVQETRENLAIARVREKTGKCGAEEILRWAGEVSEAEKKLLSMKADYKNIKISLNKLLYKDQKEDFTLVPLTASDPAFFTSDLHIIDHVRNPEKLDRFTDMLVQEVIYLAPETTKLKAAIAMKKAEMSNYAQKFVMPNAKLSLEYGTQFDRNLPYEREGNLQMAPTYLSTGGMMGTPWLGLDKHSTRVMIAAQWKPIEGGTKFAEIARCKAELNELKAYLEQVNTELEMTVREVVNRAIAKYFIIEKSYKAMFAQSENYQMVKNKYLMGKAPINQVSDAQHLYFSAKIDAMNSQYEFFKELMWVQRGLVSINWTKANDRAKTWIKGIPEILPAEEDFSL</sequence>
<keyword evidence="6" id="KW-0175">Coiled coil</keyword>
<dbReference type="AlphaFoldDB" id="A0A650EJ03"/>
<evidence type="ECO:0000256" key="1">
    <source>
        <dbReference type="ARBA" id="ARBA00004442"/>
    </source>
</evidence>
<gene>
    <name evidence="7" type="ORF">Melaina855_0640</name>
</gene>
<dbReference type="EMBL" id="MN577570">
    <property type="protein sequence ID" value="QGT49677.1"/>
    <property type="molecule type" value="Genomic_DNA"/>
</dbReference>
<dbReference type="GO" id="GO:0009279">
    <property type="term" value="C:cell outer membrane"/>
    <property type="evidence" value="ECO:0007669"/>
    <property type="project" value="UniProtKB-SubCell"/>
</dbReference>
<dbReference type="Gene3D" id="3.40.50.2300">
    <property type="match status" value="1"/>
</dbReference>
<protein>
    <recommendedName>
        <fullName evidence="8">Outer membrane efflux protein</fullName>
    </recommendedName>
</protein>
<dbReference type="GO" id="GO:0015288">
    <property type="term" value="F:porin activity"/>
    <property type="evidence" value="ECO:0007669"/>
    <property type="project" value="TreeGrafter"/>
</dbReference>
<proteinExistence type="predicted"/>
<comment type="subcellular location">
    <subcellularLocation>
        <location evidence="1">Cell outer membrane</location>
    </subcellularLocation>
</comment>
<dbReference type="GO" id="GO:0015562">
    <property type="term" value="F:efflux transmembrane transporter activity"/>
    <property type="evidence" value="ECO:0007669"/>
    <property type="project" value="InterPro"/>
</dbReference>
<name>A0A650EJ03_9BACT</name>
<keyword evidence="2" id="KW-1134">Transmembrane beta strand</keyword>
<evidence type="ECO:0000256" key="3">
    <source>
        <dbReference type="ARBA" id="ARBA00022692"/>
    </source>
</evidence>
<keyword evidence="4" id="KW-0472">Membrane</keyword>
<evidence type="ECO:0000256" key="4">
    <source>
        <dbReference type="ARBA" id="ARBA00023136"/>
    </source>
</evidence>
<evidence type="ECO:0008006" key="8">
    <source>
        <dbReference type="Google" id="ProtNLM"/>
    </source>
</evidence>